<sequence length="506" mass="55055">MSTFIRDAHVITMDPISGSTPLVRSIRIADGVIVAIGEHLKPDPHDEIIEGRDRLVAPGFVNAHTHSWEMFYKGRYDNLPLEMWMAMSYPILGDSRVAPDLVRLRTTLFGIESLKAGVTTLVDDVLETPGQDHEQLAAVFDAYEQLGVRANISGHVINRPFLDTVPFAEEYLPDDVVREIRSAHVPSTEEYLRFAREAFAAHHGRANGRLRFMVAPSAPQRCEPALLTGATEMALEFAAECHIHVLETKTQLVTGDESYGGSLVSYMASIGALSPNTTLAHGIWLTDADMQTVAAAGTSISHNPISNLKLGSGIAAWRKLQNAGVNLGLGTDGCSSSDSPRMLDVVKTAALLHKVTEPDIDQWPTVAEVLAAATIGGARSAVLDDVVGSLEVGKQADLVIYDLETMAFTPRQKLDLQLVYSENGSSIDIVMVQGRVVVAGGEVITVDERAARAELAERLDEIIERQDRLDERNQAVMPGLARMYERATSTPGAVNRFSGDERAWLV</sequence>
<evidence type="ECO:0000313" key="4">
    <source>
        <dbReference type="Proteomes" id="UP000075357"/>
    </source>
</evidence>
<dbReference type="PATRIC" id="fig|36807.3.peg.2337"/>
<evidence type="ECO:0000256" key="1">
    <source>
        <dbReference type="ARBA" id="ARBA00022801"/>
    </source>
</evidence>
<dbReference type="Gene3D" id="3.20.20.140">
    <property type="entry name" value="Metal-dependent hydrolases"/>
    <property type="match status" value="1"/>
</dbReference>
<organism evidence="3 4">
    <name type="scientific">Microbacterium laevaniformans</name>
    <dbReference type="NCBI Taxonomy" id="36807"/>
    <lineage>
        <taxon>Bacteria</taxon>
        <taxon>Bacillati</taxon>
        <taxon>Actinomycetota</taxon>
        <taxon>Actinomycetes</taxon>
        <taxon>Micrococcales</taxon>
        <taxon>Microbacteriaceae</taxon>
        <taxon>Microbacterium</taxon>
    </lineage>
</organism>
<accession>A0A150HBB2</accession>
<proteinExistence type="predicted"/>
<dbReference type="SUPFAM" id="SSF51556">
    <property type="entry name" value="Metallo-dependent hydrolases"/>
    <property type="match status" value="1"/>
</dbReference>
<dbReference type="InterPro" id="IPR050287">
    <property type="entry name" value="MTA/SAH_deaminase"/>
</dbReference>
<dbReference type="Proteomes" id="UP000075357">
    <property type="component" value="Unassembled WGS sequence"/>
</dbReference>
<dbReference type="EMBL" id="LRAD01000046">
    <property type="protein sequence ID" value="KXZ59264.1"/>
    <property type="molecule type" value="Genomic_DNA"/>
</dbReference>
<dbReference type="GO" id="GO:0016810">
    <property type="term" value="F:hydrolase activity, acting on carbon-nitrogen (but not peptide) bonds"/>
    <property type="evidence" value="ECO:0007669"/>
    <property type="project" value="InterPro"/>
</dbReference>
<keyword evidence="1 3" id="KW-0378">Hydrolase</keyword>
<keyword evidence="4" id="KW-1185">Reference proteome</keyword>
<dbReference type="EC" id="3.8.1.8" evidence="3"/>
<gene>
    <name evidence="3" type="primary">atzA</name>
    <name evidence="3" type="ORF">Mlaev_02300</name>
</gene>
<reference evidence="3 4" key="1">
    <citation type="submission" date="2016-01" db="EMBL/GenBank/DDBJ databases">
        <title>Draft genome sequences of Microbacterium laevaniformans LCDC 91-0039 and the type strain of Microbacterium hominis LCDC 84-209.</title>
        <authorList>
            <person name="Bernier A.-M."/>
            <person name="Bernard K."/>
        </authorList>
    </citation>
    <scope>NUCLEOTIDE SEQUENCE [LARGE SCALE GENOMIC DNA]</scope>
    <source>
        <strain evidence="3 4">LCDC 91-0039</strain>
    </source>
</reference>
<evidence type="ECO:0000259" key="2">
    <source>
        <dbReference type="Pfam" id="PF01979"/>
    </source>
</evidence>
<feature type="domain" description="Amidohydrolase-related" evidence="2">
    <location>
        <begin position="56"/>
        <end position="437"/>
    </location>
</feature>
<dbReference type="RefSeq" id="WP_061683480.1">
    <property type="nucleotide sequence ID" value="NZ_BAABEE010000001.1"/>
</dbReference>
<comment type="caution">
    <text evidence="3">The sequence shown here is derived from an EMBL/GenBank/DDBJ whole genome shotgun (WGS) entry which is preliminary data.</text>
</comment>
<dbReference type="InterPro" id="IPR032466">
    <property type="entry name" value="Metal_Hydrolase"/>
</dbReference>
<dbReference type="AlphaFoldDB" id="A0A150HBB2"/>
<dbReference type="PANTHER" id="PTHR43794:SF11">
    <property type="entry name" value="AMIDOHYDROLASE-RELATED DOMAIN-CONTAINING PROTEIN"/>
    <property type="match status" value="1"/>
</dbReference>
<protein>
    <submittedName>
        <fullName evidence="3">Atrazine chlorohydrolase</fullName>
        <ecNumber evidence="3">3.8.1.8</ecNumber>
    </submittedName>
</protein>
<dbReference type="STRING" id="36807.Mlaev_02300"/>
<evidence type="ECO:0000313" key="3">
    <source>
        <dbReference type="EMBL" id="KXZ59264.1"/>
    </source>
</evidence>
<dbReference type="Pfam" id="PF01979">
    <property type="entry name" value="Amidohydro_1"/>
    <property type="match status" value="1"/>
</dbReference>
<name>A0A150HBB2_9MICO</name>
<dbReference type="InterPro" id="IPR006680">
    <property type="entry name" value="Amidohydro-rel"/>
</dbReference>
<dbReference type="PANTHER" id="PTHR43794">
    <property type="entry name" value="AMINOHYDROLASE SSNA-RELATED"/>
    <property type="match status" value="1"/>
</dbReference>
<dbReference type="InterPro" id="IPR011059">
    <property type="entry name" value="Metal-dep_hydrolase_composite"/>
</dbReference>
<dbReference type="Gene3D" id="2.30.40.10">
    <property type="entry name" value="Urease, subunit C, domain 1"/>
    <property type="match status" value="1"/>
</dbReference>
<dbReference type="SUPFAM" id="SSF51338">
    <property type="entry name" value="Composite domain of metallo-dependent hydrolases"/>
    <property type="match status" value="1"/>
</dbReference>
<dbReference type="GO" id="GO:0018788">
    <property type="term" value="F:atrazine chlorohydrolase activity"/>
    <property type="evidence" value="ECO:0007669"/>
    <property type="project" value="UniProtKB-EC"/>
</dbReference>